<accession>A0AA36GYY7</accession>
<gene>
    <name evidence="1" type="ORF">CYNAS_LOCUS12657</name>
</gene>
<evidence type="ECO:0000313" key="1">
    <source>
        <dbReference type="EMBL" id="CAJ0600674.1"/>
    </source>
</evidence>
<dbReference type="EMBL" id="CATQJL010000232">
    <property type="protein sequence ID" value="CAJ0600674.1"/>
    <property type="molecule type" value="Genomic_DNA"/>
</dbReference>
<sequence>MEFQGLQELMRAFEKAASDDEIKKVNKQIVEKSEPTIKRIMSGKIPKSADIKKSGRGFGSKSSVSAHASDSVPIGKVKFKGTSASADTIQWGDDMNSPDIIADASEALKAVSDRGITVMQGWYNKNIKECHVTLWDLGESDEDFSDDDAEGLRLSVQITIFSQNDEIELAREIKSLMKQNGFDYEGRNGDDSEPQDGIYMKAQRFSKLYETEEQQ</sequence>
<proteinExistence type="predicted"/>
<dbReference type="AlphaFoldDB" id="A0AA36GYY7"/>
<comment type="caution">
    <text evidence="1">The sequence shown here is derived from an EMBL/GenBank/DDBJ whole genome shotgun (WGS) entry which is preliminary data.</text>
</comment>
<reference evidence="1" key="1">
    <citation type="submission" date="2023-07" db="EMBL/GenBank/DDBJ databases">
        <authorList>
            <consortium name="CYATHOMIX"/>
        </authorList>
    </citation>
    <scope>NUCLEOTIDE SEQUENCE</scope>
    <source>
        <strain evidence="1">N/A</strain>
    </source>
</reference>
<dbReference type="Proteomes" id="UP001176961">
    <property type="component" value="Unassembled WGS sequence"/>
</dbReference>
<evidence type="ECO:0000313" key="2">
    <source>
        <dbReference type="Proteomes" id="UP001176961"/>
    </source>
</evidence>
<organism evidence="1 2">
    <name type="scientific">Cylicocyclus nassatus</name>
    <name type="common">Nematode worm</name>
    <dbReference type="NCBI Taxonomy" id="53992"/>
    <lineage>
        <taxon>Eukaryota</taxon>
        <taxon>Metazoa</taxon>
        <taxon>Ecdysozoa</taxon>
        <taxon>Nematoda</taxon>
        <taxon>Chromadorea</taxon>
        <taxon>Rhabditida</taxon>
        <taxon>Rhabditina</taxon>
        <taxon>Rhabditomorpha</taxon>
        <taxon>Strongyloidea</taxon>
        <taxon>Strongylidae</taxon>
        <taxon>Cylicocyclus</taxon>
    </lineage>
</organism>
<protein>
    <submittedName>
        <fullName evidence="1">Uncharacterized protein</fullName>
    </submittedName>
</protein>
<name>A0AA36GYY7_CYLNA</name>
<keyword evidence="2" id="KW-1185">Reference proteome</keyword>